<feature type="transmembrane region" description="Helical" evidence="1">
    <location>
        <begin position="12"/>
        <end position="42"/>
    </location>
</feature>
<evidence type="ECO:0000313" key="4">
    <source>
        <dbReference type="Proteomes" id="UP000680365"/>
    </source>
</evidence>
<keyword evidence="1" id="KW-0472">Membrane</keyword>
<keyword evidence="1" id="KW-1133">Transmembrane helix</keyword>
<gene>
    <name evidence="3" type="ORF">VAMP_30n180</name>
</gene>
<name>A0ABS5QKU2_9BACT</name>
<organism evidence="3 4">
    <name type="scientific">Candidatus Vampirococcus lugosii</name>
    <dbReference type="NCBI Taxonomy" id="2789015"/>
    <lineage>
        <taxon>Bacteria</taxon>
        <taxon>Candidatus Absconditibacteriota</taxon>
        <taxon>Vampirococcus</taxon>
    </lineage>
</organism>
<evidence type="ECO:0000256" key="1">
    <source>
        <dbReference type="SAM" id="Phobius"/>
    </source>
</evidence>
<evidence type="ECO:0000259" key="2">
    <source>
        <dbReference type="Pfam" id="PF04773"/>
    </source>
</evidence>
<dbReference type="PANTHER" id="PTHR38731:SF1">
    <property type="entry name" value="FECR PROTEIN DOMAIN-CONTAINING PROTEIN"/>
    <property type="match status" value="1"/>
</dbReference>
<dbReference type="Pfam" id="PF04773">
    <property type="entry name" value="FecR"/>
    <property type="match status" value="1"/>
</dbReference>
<dbReference type="EMBL" id="JAEDAM010000018">
    <property type="protein sequence ID" value="MBS8121835.1"/>
    <property type="molecule type" value="Genomic_DNA"/>
</dbReference>
<keyword evidence="1" id="KW-0812">Transmembrane</keyword>
<protein>
    <recommendedName>
        <fullName evidence="2">FecR protein domain-containing protein</fullName>
    </recommendedName>
</protein>
<accession>A0ABS5QKU2</accession>
<dbReference type="PANTHER" id="PTHR38731">
    <property type="entry name" value="LIPL45-RELATED LIPOPROTEIN-RELATED"/>
    <property type="match status" value="1"/>
</dbReference>
<keyword evidence="4" id="KW-1185">Reference proteome</keyword>
<evidence type="ECO:0000313" key="3">
    <source>
        <dbReference type="EMBL" id="MBS8121835.1"/>
    </source>
</evidence>
<sequence length="446" mass="51460">MNKYLYMFGTFIFFLLFLKFFLGIGNIFLGFLGISGIIVYLLSHIKATYAFIMSVFIVIINFVALTFAIIPVYDEEVDVSSFYANQSNYINFNINDDLSILEKNNARIIIKSSGERIKTYNLFDENIGNIDIKEDYIITFASLTKDIESDVVINLRDGTIIRIFPQTTIKFQDLIKENKNLLNSKTSINIENGKIWFSLVRTILSDDGFNINTSNGTLVIRGTSGYVEHDLQSGTSTVFSFNHLIEFVNNEGEKFLINKKEGLQIIKNSIENIDINKFIEIKGQETYKKINRFFQKDSDIINNYKNKIINYVKNNYSGTLEMKGILASISSTKLFLMKYFDEEYENNYKNLQKYNAIVGNSEIEGYMKYLDDAIIVPVNENFNKIKLNLLDLLSQDNMEIAKSYVINKYNKALDLGENINISDIEDFIKGNIDLNKIFDIIKYNDY</sequence>
<feature type="domain" description="FecR protein" evidence="2">
    <location>
        <begin position="149"/>
        <end position="237"/>
    </location>
</feature>
<feature type="transmembrane region" description="Helical" evidence="1">
    <location>
        <begin position="49"/>
        <end position="73"/>
    </location>
</feature>
<reference evidence="3 4" key="1">
    <citation type="journal article" date="2021" name="Nat. Commun.">
        <title>Reductive evolution and unique predatory mode in the CPR bacterium Vampirococcus lugosii.</title>
        <authorList>
            <person name="Moreira D."/>
            <person name="Zivanovic Y."/>
            <person name="Lopez-Archilla A.I."/>
            <person name="Iniesto M."/>
            <person name="Lopez-Garcia P."/>
        </authorList>
    </citation>
    <scope>NUCLEOTIDE SEQUENCE [LARGE SCALE GENOMIC DNA]</scope>
    <source>
        <strain evidence="3">Chiprana</strain>
    </source>
</reference>
<dbReference type="RefSeq" id="WP_213348751.1">
    <property type="nucleotide sequence ID" value="NZ_JAEDAM010000018.1"/>
</dbReference>
<dbReference type="Proteomes" id="UP000680365">
    <property type="component" value="Unassembled WGS sequence"/>
</dbReference>
<dbReference type="InterPro" id="IPR006860">
    <property type="entry name" value="FecR"/>
</dbReference>
<comment type="caution">
    <text evidence="3">The sequence shown here is derived from an EMBL/GenBank/DDBJ whole genome shotgun (WGS) entry which is preliminary data.</text>
</comment>
<dbReference type="Gene3D" id="2.60.120.1440">
    <property type="match status" value="1"/>
</dbReference>
<proteinExistence type="predicted"/>